<keyword evidence="2 9" id="KW-0813">Transport</keyword>
<gene>
    <name evidence="11" type="ORF">ATI53_100188</name>
</gene>
<evidence type="ECO:0000313" key="12">
    <source>
        <dbReference type="Proteomes" id="UP000249165"/>
    </source>
</evidence>
<comment type="caution">
    <text evidence="11">The sequence shown here is derived from an EMBL/GenBank/DDBJ whole genome shotgun (WGS) entry which is preliminary data.</text>
</comment>
<keyword evidence="4 9" id="KW-0997">Cell inner membrane</keyword>
<feature type="transmembrane region" description="Helical" evidence="9">
    <location>
        <begin position="128"/>
        <end position="148"/>
    </location>
</feature>
<name>A0A327YTV7_9RHOB</name>
<keyword evidence="12" id="KW-1185">Reference proteome</keyword>
<evidence type="ECO:0000256" key="6">
    <source>
        <dbReference type="ARBA" id="ARBA00022989"/>
    </source>
</evidence>
<dbReference type="GO" id="GO:0015740">
    <property type="term" value="P:C4-dicarboxylate transport"/>
    <property type="evidence" value="ECO:0007669"/>
    <property type="project" value="TreeGrafter"/>
</dbReference>
<dbReference type="GO" id="GO:0005886">
    <property type="term" value="C:plasma membrane"/>
    <property type="evidence" value="ECO:0007669"/>
    <property type="project" value="UniProtKB-SubCell"/>
</dbReference>
<evidence type="ECO:0000256" key="8">
    <source>
        <dbReference type="ARBA" id="ARBA00038436"/>
    </source>
</evidence>
<evidence type="ECO:0000256" key="3">
    <source>
        <dbReference type="ARBA" id="ARBA00022475"/>
    </source>
</evidence>
<dbReference type="RefSeq" id="WP_034453288.1">
    <property type="nucleotide sequence ID" value="NZ_LIGL01000003.1"/>
</dbReference>
<evidence type="ECO:0000256" key="5">
    <source>
        <dbReference type="ARBA" id="ARBA00022692"/>
    </source>
</evidence>
<dbReference type="OrthoDB" id="9797534at2"/>
<feature type="transmembrane region" description="Helical" evidence="9">
    <location>
        <begin position="12"/>
        <end position="37"/>
    </location>
</feature>
<dbReference type="EMBL" id="QLMG01000001">
    <property type="protein sequence ID" value="RAK23981.1"/>
    <property type="molecule type" value="Genomic_DNA"/>
</dbReference>
<dbReference type="InterPro" id="IPR007387">
    <property type="entry name" value="TRAP_DctQ"/>
</dbReference>
<accession>A0A327YTV7</accession>
<comment type="subunit">
    <text evidence="9">The complex comprises the extracytoplasmic solute receptor protein and the two transmembrane proteins.</text>
</comment>
<keyword evidence="7 9" id="KW-0472">Membrane</keyword>
<evidence type="ECO:0000256" key="9">
    <source>
        <dbReference type="RuleBase" id="RU369079"/>
    </source>
</evidence>
<feature type="domain" description="Tripartite ATP-independent periplasmic transporters DctQ component" evidence="10">
    <location>
        <begin position="27"/>
        <end position="155"/>
    </location>
</feature>
<dbReference type="PANTHER" id="PTHR35011">
    <property type="entry name" value="2,3-DIKETO-L-GULONATE TRAP TRANSPORTER SMALL PERMEASE PROTEIN YIAM"/>
    <property type="match status" value="1"/>
</dbReference>
<dbReference type="Pfam" id="PF04290">
    <property type="entry name" value="DctQ"/>
    <property type="match status" value="1"/>
</dbReference>
<protein>
    <recommendedName>
        <fullName evidence="9">TRAP transporter small permease protein</fullName>
    </recommendedName>
</protein>
<dbReference type="InterPro" id="IPR055348">
    <property type="entry name" value="DctQ"/>
</dbReference>
<dbReference type="PANTHER" id="PTHR35011:SF10">
    <property type="entry name" value="TRAP TRANSPORTER SMALL PERMEASE PROTEIN"/>
    <property type="match status" value="1"/>
</dbReference>
<keyword evidence="3" id="KW-1003">Cell membrane</keyword>
<proteinExistence type="inferred from homology"/>
<evidence type="ECO:0000313" key="11">
    <source>
        <dbReference type="EMBL" id="RAK23981.1"/>
    </source>
</evidence>
<dbReference type="AlphaFoldDB" id="A0A327YTV7"/>
<evidence type="ECO:0000256" key="1">
    <source>
        <dbReference type="ARBA" id="ARBA00004429"/>
    </source>
</evidence>
<keyword evidence="5 9" id="KW-0812">Transmembrane</keyword>
<evidence type="ECO:0000256" key="2">
    <source>
        <dbReference type="ARBA" id="ARBA00022448"/>
    </source>
</evidence>
<comment type="similarity">
    <text evidence="8 9">Belongs to the TRAP transporter small permease family.</text>
</comment>
<evidence type="ECO:0000259" key="10">
    <source>
        <dbReference type="Pfam" id="PF04290"/>
    </source>
</evidence>
<feature type="transmembrane region" description="Helical" evidence="9">
    <location>
        <begin position="49"/>
        <end position="66"/>
    </location>
</feature>
<feature type="transmembrane region" description="Helical" evidence="9">
    <location>
        <begin position="86"/>
        <end position="108"/>
    </location>
</feature>
<keyword evidence="6 9" id="KW-1133">Transmembrane helix</keyword>
<dbReference type="GO" id="GO:0022857">
    <property type="term" value="F:transmembrane transporter activity"/>
    <property type="evidence" value="ECO:0007669"/>
    <property type="project" value="UniProtKB-UniRule"/>
</dbReference>
<evidence type="ECO:0000256" key="7">
    <source>
        <dbReference type="ARBA" id="ARBA00023136"/>
    </source>
</evidence>
<reference evidence="11 12" key="1">
    <citation type="submission" date="2018-06" db="EMBL/GenBank/DDBJ databases">
        <title>Genomic Encyclopedia of Archaeal and Bacterial Type Strains, Phase II (KMG-II): from individual species to whole genera.</title>
        <authorList>
            <person name="Goeker M."/>
        </authorList>
    </citation>
    <scope>NUCLEOTIDE SEQUENCE [LARGE SCALE GENOMIC DNA]</scope>
    <source>
        <strain evidence="11 12">DSM 22011</strain>
    </source>
</reference>
<organism evidence="11 12">
    <name type="scientific">Salipiger aestuarii</name>
    <dbReference type="NCBI Taxonomy" id="568098"/>
    <lineage>
        <taxon>Bacteria</taxon>
        <taxon>Pseudomonadati</taxon>
        <taxon>Pseudomonadota</taxon>
        <taxon>Alphaproteobacteria</taxon>
        <taxon>Rhodobacterales</taxon>
        <taxon>Roseobacteraceae</taxon>
        <taxon>Salipiger</taxon>
    </lineage>
</organism>
<sequence>MTLLRRVLDTLYLIGGIIASVFLMAILSIIVLQMLARWTGHVFAGATDYAGYCMAAASFLAFAYALNHGAHIRVSLFLSALGRHRWWGEVFCFGIGTAVATWFAWYAIRGNHISWRWTELSQGLDATPMWIPQLSMSIGAVLLAIAFWDNLVRLIFTGSHGITTDLVDQSQGE</sequence>
<comment type="function">
    <text evidence="9">Part of the tripartite ATP-independent periplasmic (TRAP) transport system.</text>
</comment>
<evidence type="ECO:0000256" key="4">
    <source>
        <dbReference type="ARBA" id="ARBA00022519"/>
    </source>
</evidence>
<dbReference type="Proteomes" id="UP000249165">
    <property type="component" value="Unassembled WGS sequence"/>
</dbReference>
<comment type="subcellular location">
    <subcellularLocation>
        <location evidence="1 9">Cell inner membrane</location>
        <topology evidence="1 9">Multi-pass membrane protein</topology>
    </subcellularLocation>
</comment>